<keyword evidence="1" id="KW-0472">Membrane</keyword>
<feature type="transmembrane region" description="Helical" evidence="1">
    <location>
        <begin position="61"/>
        <end position="85"/>
    </location>
</feature>
<dbReference type="EMBL" id="CP024608">
    <property type="protein sequence ID" value="ATQ75096.1"/>
    <property type="molecule type" value="Genomic_DNA"/>
</dbReference>
<evidence type="ECO:0000313" key="4">
    <source>
        <dbReference type="Proteomes" id="UP000229897"/>
    </source>
</evidence>
<keyword evidence="4" id="KW-1185">Reference proteome</keyword>
<gene>
    <name evidence="2" type="ORF">CR152_10255</name>
    <name evidence="3" type="ORF">CR152_11600</name>
</gene>
<dbReference type="OrthoDB" id="8762515at2"/>
<dbReference type="Proteomes" id="UP000229897">
    <property type="component" value="Chromosome"/>
</dbReference>
<evidence type="ECO:0000313" key="3">
    <source>
        <dbReference type="EMBL" id="ATQ75096.1"/>
    </source>
</evidence>
<protein>
    <submittedName>
        <fullName evidence="2">Uncharacterized protein</fullName>
    </submittedName>
</protein>
<dbReference type="EMBL" id="CP024608">
    <property type="protein sequence ID" value="ATQ74863.1"/>
    <property type="molecule type" value="Genomic_DNA"/>
</dbReference>
<proteinExistence type="predicted"/>
<dbReference type="AlphaFoldDB" id="A0A2D2DIQ3"/>
<sequence>MMNDQERDAMLVSIKTALSDNTRKTEQILTAFPSGDTDGHRRYHEAVIEWRELRNRLVREALIKVTQAGALAGAGWVALAMWQALKITVKQ</sequence>
<organism evidence="2 4">
    <name type="scientific">Massilia violaceinigra</name>
    <dbReference type="NCBI Taxonomy" id="2045208"/>
    <lineage>
        <taxon>Bacteria</taxon>
        <taxon>Pseudomonadati</taxon>
        <taxon>Pseudomonadota</taxon>
        <taxon>Betaproteobacteria</taxon>
        <taxon>Burkholderiales</taxon>
        <taxon>Oxalobacteraceae</taxon>
        <taxon>Telluria group</taxon>
        <taxon>Massilia</taxon>
    </lineage>
</organism>
<keyword evidence="1" id="KW-1133">Transmembrane helix</keyword>
<name>A0A2D2DIQ3_9BURK</name>
<accession>A0A2D2DIQ3</accession>
<evidence type="ECO:0000256" key="1">
    <source>
        <dbReference type="SAM" id="Phobius"/>
    </source>
</evidence>
<dbReference type="RefSeq" id="WP_099874838.1">
    <property type="nucleotide sequence ID" value="NZ_CP024608.1"/>
</dbReference>
<dbReference type="KEGG" id="mass:CR152_11600"/>
<evidence type="ECO:0000313" key="2">
    <source>
        <dbReference type="EMBL" id="ATQ74863.1"/>
    </source>
</evidence>
<dbReference type="KEGG" id="mass:CR152_10255"/>
<reference evidence="2" key="1">
    <citation type="submission" date="2017-10" db="EMBL/GenBank/DDBJ databases">
        <title>Massilia psychrophilum sp. nov., a novel purple-pigmented bacterium isolated from Tianshan glacier, Xinjiang Municipality, China.</title>
        <authorList>
            <person name="Wang H."/>
        </authorList>
    </citation>
    <scope>NUCLEOTIDE SEQUENCE [LARGE SCALE GENOMIC DNA]</scope>
    <source>
        <strain evidence="2">B2</strain>
    </source>
</reference>
<keyword evidence="1" id="KW-0812">Transmembrane</keyword>